<dbReference type="InterPro" id="IPR003593">
    <property type="entry name" value="AAA+_ATPase"/>
</dbReference>
<keyword evidence="6 7" id="KW-0472">Membrane</keyword>
<dbReference type="InterPro" id="IPR039421">
    <property type="entry name" value="Type_1_exporter"/>
</dbReference>
<proteinExistence type="predicted"/>
<keyword evidence="4" id="KW-0067">ATP-binding</keyword>
<feature type="transmembrane region" description="Helical" evidence="7">
    <location>
        <begin position="143"/>
        <end position="161"/>
    </location>
</feature>
<dbReference type="AlphaFoldDB" id="A0A1M6PY96"/>
<dbReference type="Proteomes" id="UP000184474">
    <property type="component" value="Unassembled WGS sequence"/>
</dbReference>
<dbReference type="GO" id="GO:0005524">
    <property type="term" value="F:ATP binding"/>
    <property type="evidence" value="ECO:0007669"/>
    <property type="project" value="UniProtKB-KW"/>
</dbReference>
<dbReference type="GO" id="GO:0016887">
    <property type="term" value="F:ATP hydrolysis activity"/>
    <property type="evidence" value="ECO:0007669"/>
    <property type="project" value="InterPro"/>
</dbReference>
<dbReference type="Gene3D" id="1.20.1560.10">
    <property type="entry name" value="ABC transporter type 1, transmembrane domain"/>
    <property type="match status" value="1"/>
</dbReference>
<feature type="transmembrane region" description="Helical" evidence="7">
    <location>
        <begin position="248"/>
        <end position="276"/>
    </location>
</feature>
<evidence type="ECO:0000256" key="7">
    <source>
        <dbReference type="SAM" id="Phobius"/>
    </source>
</evidence>
<feature type="domain" description="ABC transporter" evidence="8">
    <location>
        <begin position="346"/>
        <end position="570"/>
    </location>
</feature>
<keyword evidence="5 7" id="KW-1133">Transmembrane helix</keyword>
<dbReference type="PROSITE" id="PS50893">
    <property type="entry name" value="ABC_TRANSPORTER_2"/>
    <property type="match status" value="1"/>
</dbReference>
<evidence type="ECO:0000313" key="10">
    <source>
        <dbReference type="EMBL" id="SHK12933.1"/>
    </source>
</evidence>
<dbReference type="PANTHER" id="PTHR43394:SF4">
    <property type="entry name" value="TOXIN SECRETION ABC TRANSPORTER ATP-BINDING PROTEIN"/>
    <property type="match status" value="1"/>
</dbReference>
<dbReference type="GO" id="GO:0005886">
    <property type="term" value="C:plasma membrane"/>
    <property type="evidence" value="ECO:0007669"/>
    <property type="project" value="UniProtKB-SubCell"/>
</dbReference>
<dbReference type="SMART" id="SM00382">
    <property type="entry name" value="AAA"/>
    <property type="match status" value="1"/>
</dbReference>
<feature type="transmembrane region" description="Helical" evidence="7">
    <location>
        <begin position="30"/>
        <end position="58"/>
    </location>
</feature>
<dbReference type="InterPro" id="IPR027417">
    <property type="entry name" value="P-loop_NTPase"/>
</dbReference>
<evidence type="ECO:0000256" key="2">
    <source>
        <dbReference type="ARBA" id="ARBA00022692"/>
    </source>
</evidence>
<keyword evidence="3" id="KW-0547">Nucleotide-binding</keyword>
<evidence type="ECO:0000259" key="8">
    <source>
        <dbReference type="PROSITE" id="PS50893"/>
    </source>
</evidence>
<dbReference type="InterPro" id="IPR003439">
    <property type="entry name" value="ABC_transporter-like_ATP-bd"/>
</dbReference>
<evidence type="ECO:0000259" key="9">
    <source>
        <dbReference type="PROSITE" id="PS50929"/>
    </source>
</evidence>
<dbReference type="PANTHER" id="PTHR43394">
    <property type="entry name" value="ATP-DEPENDENT PERMEASE MDL1, MITOCHONDRIAL"/>
    <property type="match status" value="1"/>
</dbReference>
<gene>
    <name evidence="10" type="ORF">SAMN04488028_10395</name>
</gene>
<evidence type="ECO:0000256" key="1">
    <source>
        <dbReference type="ARBA" id="ARBA00004651"/>
    </source>
</evidence>
<reference evidence="11" key="1">
    <citation type="submission" date="2016-11" db="EMBL/GenBank/DDBJ databases">
        <authorList>
            <person name="Varghese N."/>
            <person name="Submissions S."/>
        </authorList>
    </citation>
    <scope>NUCLEOTIDE SEQUENCE [LARGE SCALE GENOMIC DNA]</scope>
    <source>
        <strain evidence="11">DSM 26134</strain>
    </source>
</reference>
<keyword evidence="11" id="KW-1185">Reference proteome</keyword>
<evidence type="ECO:0000256" key="5">
    <source>
        <dbReference type="ARBA" id="ARBA00022989"/>
    </source>
</evidence>
<feature type="transmembrane region" description="Helical" evidence="7">
    <location>
        <begin position="64"/>
        <end position="86"/>
    </location>
</feature>
<dbReference type="SUPFAM" id="SSF52540">
    <property type="entry name" value="P-loop containing nucleoside triphosphate hydrolases"/>
    <property type="match status" value="1"/>
</dbReference>
<evidence type="ECO:0000256" key="6">
    <source>
        <dbReference type="ARBA" id="ARBA00023136"/>
    </source>
</evidence>
<dbReference type="EMBL" id="FRAA01000003">
    <property type="protein sequence ID" value="SHK12933.1"/>
    <property type="molecule type" value="Genomic_DNA"/>
</dbReference>
<evidence type="ECO:0000313" key="11">
    <source>
        <dbReference type="Proteomes" id="UP000184474"/>
    </source>
</evidence>
<evidence type="ECO:0000256" key="3">
    <source>
        <dbReference type="ARBA" id="ARBA00022741"/>
    </source>
</evidence>
<dbReference type="Gene3D" id="3.40.50.300">
    <property type="entry name" value="P-loop containing nucleotide triphosphate hydrolases"/>
    <property type="match status" value="1"/>
</dbReference>
<dbReference type="InterPro" id="IPR011527">
    <property type="entry name" value="ABC1_TM_dom"/>
</dbReference>
<dbReference type="PROSITE" id="PS50929">
    <property type="entry name" value="ABC_TM1F"/>
    <property type="match status" value="1"/>
</dbReference>
<evidence type="ECO:0000256" key="4">
    <source>
        <dbReference type="ARBA" id="ARBA00022840"/>
    </source>
</evidence>
<dbReference type="GO" id="GO:0015421">
    <property type="term" value="F:ABC-type oligopeptide transporter activity"/>
    <property type="evidence" value="ECO:0007669"/>
    <property type="project" value="TreeGrafter"/>
</dbReference>
<comment type="subcellular location">
    <subcellularLocation>
        <location evidence="1">Cell membrane</location>
        <topology evidence="1">Multi-pass membrane protein</topology>
    </subcellularLocation>
</comment>
<sequence length="570" mass="63577">MNQNQSSQEVKLTPFKRLFRMLSLDKREILIIYAYAIFNGLINLSLPLGVQAIIGFVISAEYSASLSILIFIVVLGVAAAGIIQILQLSLTELLQRRIFARSSFEFAYRIPRFKMESISGFYAPELMNRFFDTLNIQKGLSKILIDVSSSTLQIIFGLLLLSLYHPFFVFFGITLVSLVTLIFFLTGPKGLKTSILESKYKYQVAHWLEELARVMGTFKLAGKTDLPIDKMNEYVGNYLKFRKQHFHILILQFSNIVGFKTVITAGLLILGSILVINQEINLGQFVASEIIILLVLSSVEKLILSMETVYDVLTGIEKLGQVTDIEMENEDGIDLEAMTVGKKISVELSNLTFSYPSTTSPAIQNLNLKVEAGEKVCITGVNQSGKSTLIALISGLYSHYDGSIMFNGVPLSNLNTMSFRSVIGDNLSMQDLFYGTLAENITVGKKQIDTADILWAIKQVGLSEYFKELTKGLNTMIQPEGQGLSSSVRQKIILARTIAERPKIIVMDNTLQGLEFTDRKLISTILTSPEQPWTLLAVTNDPLMMNHSDKIVTMEKGNIVDIKEQKPSII</sequence>
<dbReference type="SUPFAM" id="SSF90123">
    <property type="entry name" value="ABC transporter transmembrane region"/>
    <property type="match status" value="1"/>
</dbReference>
<feature type="domain" description="ABC transmembrane type-1" evidence="9">
    <location>
        <begin position="36"/>
        <end position="311"/>
    </location>
</feature>
<dbReference type="InterPro" id="IPR036640">
    <property type="entry name" value="ABC1_TM_sf"/>
</dbReference>
<protein>
    <submittedName>
        <fullName evidence="10">ABC-type bacteriocin/lantibiotic exporter, contains an N-terminal double-glycine peptidase domain</fullName>
    </submittedName>
</protein>
<organism evidence="10 11">
    <name type="scientific">Reichenbachiella agariperforans</name>
    <dbReference type="NCBI Taxonomy" id="156994"/>
    <lineage>
        <taxon>Bacteria</taxon>
        <taxon>Pseudomonadati</taxon>
        <taxon>Bacteroidota</taxon>
        <taxon>Cytophagia</taxon>
        <taxon>Cytophagales</taxon>
        <taxon>Reichenbachiellaceae</taxon>
        <taxon>Reichenbachiella</taxon>
    </lineage>
</organism>
<dbReference type="Pfam" id="PF00664">
    <property type="entry name" value="ABC_membrane"/>
    <property type="match status" value="1"/>
</dbReference>
<keyword evidence="2 7" id="KW-0812">Transmembrane</keyword>
<name>A0A1M6PY96_REIAG</name>
<feature type="transmembrane region" description="Helical" evidence="7">
    <location>
        <begin position="167"/>
        <end position="186"/>
    </location>
</feature>
<accession>A0A1M6PY96</accession>
<dbReference type="Pfam" id="PF00005">
    <property type="entry name" value="ABC_tran"/>
    <property type="match status" value="1"/>
</dbReference>
<dbReference type="RefSeq" id="WP_073122023.1">
    <property type="nucleotide sequence ID" value="NZ_FRAA01000003.1"/>
</dbReference>
<dbReference type="STRING" id="156994.SAMN04488028_10395"/>